<reference evidence="1 2" key="1">
    <citation type="submission" date="2017-06" db="EMBL/GenBank/DDBJ databases">
        <authorList>
            <person name="Kim H.J."/>
            <person name="Triplett B.A."/>
        </authorList>
    </citation>
    <scope>NUCLEOTIDE SEQUENCE [LARGE SCALE GENOMIC DNA]</scope>
    <source>
        <strain evidence="1 2">SCA</strain>
    </source>
</reference>
<evidence type="ECO:0000313" key="2">
    <source>
        <dbReference type="Proteomes" id="UP000198304"/>
    </source>
</evidence>
<dbReference type="RefSeq" id="WP_242975175.1">
    <property type="nucleotide sequence ID" value="NZ_FZOJ01000020.1"/>
</dbReference>
<name>A0A239H940_9FIRM</name>
<dbReference type="AlphaFoldDB" id="A0A239H940"/>
<dbReference type="EMBL" id="FZOJ01000020">
    <property type="protein sequence ID" value="SNS77691.1"/>
    <property type="molecule type" value="Genomic_DNA"/>
</dbReference>
<organism evidence="1 2">
    <name type="scientific">Anaerovirgula multivorans</name>
    <dbReference type="NCBI Taxonomy" id="312168"/>
    <lineage>
        <taxon>Bacteria</taxon>
        <taxon>Bacillati</taxon>
        <taxon>Bacillota</taxon>
        <taxon>Clostridia</taxon>
        <taxon>Peptostreptococcales</taxon>
        <taxon>Natronincolaceae</taxon>
        <taxon>Anaerovirgula</taxon>
    </lineage>
</organism>
<accession>A0A239H940</accession>
<evidence type="ECO:0000313" key="1">
    <source>
        <dbReference type="EMBL" id="SNS77691.1"/>
    </source>
</evidence>
<protein>
    <submittedName>
        <fullName evidence="1">Uncharacterized protein</fullName>
    </submittedName>
</protein>
<keyword evidence="2" id="KW-1185">Reference proteome</keyword>
<sequence>MNEVNKDICLDYEERHRIADEEIINLIEEKYGVEKGFLHLLERQKMNKILSDLKTINGVTIRQLVRVTGVSKFMVEKA</sequence>
<gene>
    <name evidence="1" type="ORF">SAMN05446037_102072</name>
</gene>
<proteinExistence type="predicted"/>
<dbReference type="Proteomes" id="UP000198304">
    <property type="component" value="Unassembled WGS sequence"/>
</dbReference>